<dbReference type="Proteomes" id="UP001642540">
    <property type="component" value="Unassembled WGS sequence"/>
</dbReference>
<dbReference type="EMBL" id="CAXLJM020000014">
    <property type="protein sequence ID" value="CAL8080965.1"/>
    <property type="molecule type" value="Genomic_DNA"/>
</dbReference>
<evidence type="ECO:0000313" key="6">
    <source>
        <dbReference type="EMBL" id="CAL8080965.1"/>
    </source>
</evidence>
<keyword evidence="3" id="KW-0964">Secreted</keyword>
<evidence type="ECO:0000256" key="1">
    <source>
        <dbReference type="ARBA" id="ARBA00004613"/>
    </source>
</evidence>
<evidence type="ECO:0000256" key="2">
    <source>
        <dbReference type="ARBA" id="ARBA00010701"/>
    </source>
</evidence>
<gene>
    <name evidence="6" type="ORF">ODALV1_LOCUS4794</name>
</gene>
<sequence length="581" mass="63539">MLRFQYSMAFMAIGFLVFVSEVTPSNVRFLMRDRLNDEFPEFPADGIIPDSIAWHIISGLKVVVSDYSTASKKDLLQNLKDQNIIYLAKSMCKFNLTNNIIIADLAPMASKDVSQFSDVVGAVHNAGKELADHLISMRKKQYFSSWKLVSIFGVGIGAHVGAVAAQILQQEVQEKIEGLTGLDPFGPGFVEGNKYKQDAISITKDDADFVKVLHCNMGNAETLDDAIKQGRYGSSVGSAHVHIFANGGEQMPTCKQEDETPDKLCSHRKCAAFFANSIRQPVPPIACPCDSWESFKAGKCMCTKDNGGIDVSYLTSPRATGKFYAEVPEELLIGVALAGDFDIQKALQKCYAVLPTDKYSSWVDPEYQLLKDACHKAHPDPLCRKLCFITSTPHHTAFSIITAKKSGEWGVEHMMSMATLDILGVDVVSASTLKPAPTPDNADPEPITIKAANNAITEKLNKKIEAQCTSKGFTAADGKADTCEKLGEGDRKKLAELVECIENALFWKDGNETLDSSCGNPDPEFPFFLSGSSISSVLFNLQDRPVSLVCPHSGSVSGFNYDWANYSYVHYHKLGPSGSYI</sequence>
<protein>
    <recommendedName>
        <fullName evidence="5">Lipase domain-containing protein</fullName>
    </recommendedName>
</protein>
<dbReference type="PANTHER" id="PTHR11610">
    <property type="entry name" value="LIPASE"/>
    <property type="match status" value="1"/>
</dbReference>
<accession>A0ABP1PX86</accession>
<dbReference type="PANTHER" id="PTHR11610:SF173">
    <property type="entry name" value="LIPASE DOMAIN-CONTAINING PROTEIN-RELATED"/>
    <property type="match status" value="1"/>
</dbReference>
<reference evidence="6 7" key="1">
    <citation type="submission" date="2024-08" db="EMBL/GenBank/DDBJ databases">
        <authorList>
            <person name="Cucini C."/>
            <person name="Frati F."/>
        </authorList>
    </citation>
    <scope>NUCLEOTIDE SEQUENCE [LARGE SCALE GENOMIC DNA]</scope>
</reference>
<dbReference type="InterPro" id="IPR013818">
    <property type="entry name" value="Lipase"/>
</dbReference>
<dbReference type="Gene3D" id="3.40.50.1820">
    <property type="entry name" value="alpha/beta hydrolase"/>
    <property type="match status" value="1"/>
</dbReference>
<name>A0ABP1PX86_9HEXA</name>
<comment type="subcellular location">
    <subcellularLocation>
        <location evidence="1">Secreted</location>
    </subcellularLocation>
</comment>
<comment type="similarity">
    <text evidence="2 4">Belongs to the AB hydrolase superfamily. Lipase family.</text>
</comment>
<evidence type="ECO:0000256" key="4">
    <source>
        <dbReference type="RuleBase" id="RU004262"/>
    </source>
</evidence>
<feature type="domain" description="Lipase" evidence="5">
    <location>
        <begin position="63"/>
        <end position="305"/>
    </location>
</feature>
<proteinExistence type="inferred from homology"/>
<dbReference type="SUPFAM" id="SSF53474">
    <property type="entry name" value="alpha/beta-Hydrolases"/>
    <property type="match status" value="1"/>
</dbReference>
<dbReference type="Pfam" id="PF00151">
    <property type="entry name" value="Lipase"/>
    <property type="match status" value="1"/>
</dbReference>
<dbReference type="InterPro" id="IPR029058">
    <property type="entry name" value="AB_hydrolase_fold"/>
</dbReference>
<dbReference type="InterPro" id="IPR000734">
    <property type="entry name" value="TAG_lipase"/>
</dbReference>
<evidence type="ECO:0000256" key="3">
    <source>
        <dbReference type="ARBA" id="ARBA00022525"/>
    </source>
</evidence>
<comment type="caution">
    <text evidence="6">The sequence shown here is derived from an EMBL/GenBank/DDBJ whole genome shotgun (WGS) entry which is preliminary data.</text>
</comment>
<evidence type="ECO:0000313" key="7">
    <source>
        <dbReference type="Proteomes" id="UP001642540"/>
    </source>
</evidence>
<keyword evidence="7" id="KW-1185">Reference proteome</keyword>
<organism evidence="6 7">
    <name type="scientific">Orchesella dallaii</name>
    <dbReference type="NCBI Taxonomy" id="48710"/>
    <lineage>
        <taxon>Eukaryota</taxon>
        <taxon>Metazoa</taxon>
        <taxon>Ecdysozoa</taxon>
        <taxon>Arthropoda</taxon>
        <taxon>Hexapoda</taxon>
        <taxon>Collembola</taxon>
        <taxon>Entomobryomorpha</taxon>
        <taxon>Entomobryoidea</taxon>
        <taxon>Orchesellidae</taxon>
        <taxon>Orchesellinae</taxon>
        <taxon>Orchesella</taxon>
    </lineage>
</organism>
<evidence type="ECO:0000259" key="5">
    <source>
        <dbReference type="Pfam" id="PF00151"/>
    </source>
</evidence>